<accession>A0A336K6P9</accession>
<dbReference type="EMBL" id="UFQT01000078">
    <property type="protein sequence ID" value="SSX19417.1"/>
    <property type="molecule type" value="Genomic_DNA"/>
</dbReference>
<organism evidence="1">
    <name type="scientific">Culicoides sonorensis</name>
    <name type="common">Biting midge</name>
    <dbReference type="NCBI Taxonomy" id="179676"/>
    <lineage>
        <taxon>Eukaryota</taxon>
        <taxon>Metazoa</taxon>
        <taxon>Ecdysozoa</taxon>
        <taxon>Arthropoda</taxon>
        <taxon>Hexapoda</taxon>
        <taxon>Insecta</taxon>
        <taxon>Pterygota</taxon>
        <taxon>Neoptera</taxon>
        <taxon>Endopterygota</taxon>
        <taxon>Diptera</taxon>
        <taxon>Nematocera</taxon>
        <taxon>Chironomoidea</taxon>
        <taxon>Ceratopogonidae</taxon>
        <taxon>Ceratopogoninae</taxon>
        <taxon>Culicoides</taxon>
        <taxon>Monoculicoides</taxon>
    </lineage>
</organism>
<sequence>MSTTAQVADCCFSACMARLGYADRKALLISLFHTMKTGRFILDRPSCKNHMFEMSESVSHFIDK</sequence>
<dbReference type="VEuPathDB" id="VectorBase:CSON014304"/>
<name>A0A336K6P9_CULSO</name>
<reference evidence="2" key="2">
    <citation type="submission" date="2018-07" db="EMBL/GenBank/DDBJ databases">
        <authorList>
            <person name="Quirk P.G."/>
            <person name="Krulwich T.A."/>
        </authorList>
    </citation>
    <scope>NUCLEOTIDE SEQUENCE</scope>
</reference>
<dbReference type="EMBL" id="UFQS01000078">
    <property type="protein sequence ID" value="SSW99035.1"/>
    <property type="molecule type" value="Genomic_DNA"/>
</dbReference>
<evidence type="ECO:0000313" key="1">
    <source>
        <dbReference type="EMBL" id="SSW99035.1"/>
    </source>
</evidence>
<reference evidence="1" key="1">
    <citation type="submission" date="2018-04" db="EMBL/GenBank/DDBJ databases">
        <authorList>
            <person name="Go L.Y."/>
            <person name="Mitchell J.A."/>
        </authorList>
    </citation>
    <scope>NUCLEOTIDE SEQUENCE</scope>
    <source>
        <tissue evidence="1">Whole organism</tissue>
    </source>
</reference>
<dbReference type="AlphaFoldDB" id="A0A336K6P9"/>
<proteinExistence type="predicted"/>
<evidence type="ECO:0000313" key="2">
    <source>
        <dbReference type="EMBL" id="SSX19417.1"/>
    </source>
</evidence>
<gene>
    <name evidence="1" type="primary">CSON014304</name>
</gene>
<protein>
    <submittedName>
        <fullName evidence="1">CSON014304 protein</fullName>
    </submittedName>
</protein>